<dbReference type="eggNOG" id="COG2977">
    <property type="taxonomic scope" value="Bacteria"/>
</dbReference>
<evidence type="ECO:0000259" key="5">
    <source>
        <dbReference type="Pfam" id="PF17837"/>
    </source>
</evidence>
<feature type="binding site" evidence="3">
    <location>
        <position position="140"/>
    </location>
    <ligand>
        <name>Mg(2+)</name>
        <dbReference type="ChEBI" id="CHEBI:18420"/>
    </ligand>
</feature>
<dbReference type="Pfam" id="PF01648">
    <property type="entry name" value="ACPS"/>
    <property type="match status" value="1"/>
</dbReference>
<accession>A0A066Z3N8</accession>
<dbReference type="PANTHER" id="PTHR38096:SF1">
    <property type="entry name" value="ENTEROBACTIN SYNTHASE COMPONENT D"/>
    <property type="match status" value="1"/>
</dbReference>
<feature type="binding site" evidence="2">
    <location>
        <position position="81"/>
    </location>
    <ligand>
        <name>CoA</name>
        <dbReference type="ChEBI" id="CHEBI:57287"/>
    </ligand>
</feature>
<evidence type="ECO:0000256" key="3">
    <source>
        <dbReference type="PIRSR" id="PIRSR603542-2"/>
    </source>
</evidence>
<dbReference type="GO" id="GO:0009239">
    <property type="term" value="P:enterobactin biosynthetic process"/>
    <property type="evidence" value="ECO:0007669"/>
    <property type="project" value="InterPro"/>
</dbReference>
<feature type="binding site" evidence="2">
    <location>
        <position position="140"/>
    </location>
    <ligand>
        <name>CoA</name>
        <dbReference type="ChEBI" id="CHEBI:57287"/>
    </ligand>
</feature>
<evidence type="ECO:0000259" key="4">
    <source>
        <dbReference type="Pfam" id="PF01648"/>
    </source>
</evidence>
<evidence type="ECO:0000256" key="2">
    <source>
        <dbReference type="PIRSR" id="PIRSR603542-1"/>
    </source>
</evidence>
<dbReference type="PANTHER" id="PTHR38096">
    <property type="entry name" value="ENTEROBACTIN SYNTHASE COMPONENT D"/>
    <property type="match status" value="1"/>
</dbReference>
<feature type="binding site" evidence="2">
    <location>
        <begin position="117"/>
        <end position="118"/>
    </location>
    <ligand>
        <name>CoA</name>
        <dbReference type="ChEBI" id="CHEBI:57287"/>
    </ligand>
</feature>
<sequence>MTPRQQAFLARPFALGAEPAPQYPPVPVPTLLLASLLPPHVVAVESFGARGGDWRAGLHPAEIRAMAHAGDKRRREFAEVRVRARQALEALGEPPVALLPGPRGEPRWPHGVVGSMTHCAGYRAAAVARRSDGTAGLGVDAEPHAPLADGVLEMVADPAERAHLAALALLRPDVCWGRVLFSVKEAIFKAWYPLARRELDFLEARVRLSVDPGPEPAGGFRATVTVPGPLPAAAGRWRVAHGVIASAVEVPAAGP</sequence>
<comment type="cofactor">
    <cofactor evidence="3">
        <name>Mg(2+)</name>
        <dbReference type="ChEBI" id="CHEBI:18420"/>
    </cofactor>
</comment>
<keyword evidence="1" id="KW-0808">Transferase</keyword>
<dbReference type="Proteomes" id="UP000027178">
    <property type="component" value="Unassembled WGS sequence"/>
</dbReference>
<feature type="binding site" evidence="2">
    <location>
        <position position="199"/>
    </location>
    <ligand>
        <name>CoA</name>
        <dbReference type="ChEBI" id="CHEBI:57287"/>
    </ligand>
</feature>
<organism evidence="6 7">
    <name type="scientific">Kitasatospora cheerisanensis KCTC 2395</name>
    <dbReference type="NCBI Taxonomy" id="1348663"/>
    <lineage>
        <taxon>Bacteria</taxon>
        <taxon>Bacillati</taxon>
        <taxon>Actinomycetota</taxon>
        <taxon>Actinomycetes</taxon>
        <taxon>Kitasatosporales</taxon>
        <taxon>Streptomycetaceae</taxon>
        <taxon>Kitasatospora</taxon>
    </lineage>
</organism>
<evidence type="ECO:0000313" key="6">
    <source>
        <dbReference type="EMBL" id="KDN86859.1"/>
    </source>
</evidence>
<feature type="binding site" evidence="3">
    <location>
        <position position="141"/>
    </location>
    <ligand>
        <name>Mg(2+)</name>
        <dbReference type="ChEBI" id="CHEBI:18420"/>
    </ligand>
</feature>
<evidence type="ECO:0000256" key="1">
    <source>
        <dbReference type="ARBA" id="ARBA00022679"/>
    </source>
</evidence>
<comment type="caution">
    <text evidence="6">The sequence shown here is derived from an EMBL/GenBank/DDBJ whole genome shotgun (WGS) entry which is preliminary data.</text>
</comment>
<reference evidence="6 7" key="1">
    <citation type="submission" date="2014-05" db="EMBL/GenBank/DDBJ databases">
        <title>Draft Genome Sequence of Kitasatospora cheerisanensis KCTC 2395.</title>
        <authorList>
            <person name="Nam D.H."/>
        </authorList>
    </citation>
    <scope>NUCLEOTIDE SEQUENCE [LARGE SCALE GENOMIC DNA]</scope>
    <source>
        <strain evidence="6 7">KCTC 2395</strain>
    </source>
</reference>
<dbReference type="SUPFAM" id="SSF56214">
    <property type="entry name" value="4'-phosphopantetheinyl transferase"/>
    <property type="match status" value="1"/>
</dbReference>
<dbReference type="Pfam" id="PF17837">
    <property type="entry name" value="4PPT_N"/>
    <property type="match status" value="1"/>
</dbReference>
<dbReference type="AlphaFoldDB" id="A0A066Z3N8"/>
<feature type="binding site" evidence="2">
    <location>
        <position position="73"/>
    </location>
    <ligand>
        <name>CoA</name>
        <dbReference type="ChEBI" id="CHEBI:57287"/>
    </ligand>
</feature>
<dbReference type="InterPro" id="IPR037143">
    <property type="entry name" value="4-PPantetheinyl_Trfase_dom_sf"/>
</dbReference>
<dbReference type="GO" id="GO:0005886">
    <property type="term" value="C:plasma membrane"/>
    <property type="evidence" value="ECO:0007669"/>
    <property type="project" value="TreeGrafter"/>
</dbReference>
<gene>
    <name evidence="6" type="ORF">KCH_13050</name>
</gene>
<feature type="binding site" evidence="2">
    <location>
        <position position="185"/>
    </location>
    <ligand>
        <name>CoA</name>
        <dbReference type="ChEBI" id="CHEBI:57287"/>
    </ligand>
</feature>
<evidence type="ECO:0008006" key="8">
    <source>
        <dbReference type="Google" id="ProtNLM"/>
    </source>
</evidence>
<dbReference type="HOGENOM" id="CLU_075076_0_0_11"/>
<dbReference type="GO" id="GO:0009366">
    <property type="term" value="C:enterobactin synthetase complex"/>
    <property type="evidence" value="ECO:0007669"/>
    <property type="project" value="InterPro"/>
</dbReference>
<dbReference type="PATRIC" id="fig|1348663.4.peg.1247"/>
<evidence type="ECO:0000313" key="7">
    <source>
        <dbReference type="Proteomes" id="UP000027178"/>
    </source>
</evidence>
<dbReference type="InterPro" id="IPR008278">
    <property type="entry name" value="4-PPantetheinyl_Trfase_dom"/>
</dbReference>
<feature type="domain" description="4'-phosphopantetheinyl transferase" evidence="4">
    <location>
        <begin position="136"/>
        <end position="215"/>
    </location>
</feature>
<keyword evidence="3" id="KW-0479">Metal-binding</keyword>
<dbReference type="InterPro" id="IPR041354">
    <property type="entry name" value="4PPT_N"/>
</dbReference>
<dbReference type="GO" id="GO:0008897">
    <property type="term" value="F:holo-[acyl-carrier-protein] synthase activity"/>
    <property type="evidence" value="ECO:0007669"/>
    <property type="project" value="InterPro"/>
</dbReference>
<keyword evidence="3" id="KW-0460">Magnesium</keyword>
<dbReference type="GO" id="GO:0000287">
    <property type="term" value="F:magnesium ion binding"/>
    <property type="evidence" value="ECO:0007669"/>
    <property type="project" value="InterPro"/>
</dbReference>
<dbReference type="InterPro" id="IPR003542">
    <property type="entry name" value="Enbac_synth_compD-like"/>
</dbReference>
<protein>
    <recommendedName>
        <fullName evidence="8">4'-phosphopantetheinyl transferase</fullName>
    </recommendedName>
</protein>
<name>A0A066Z3N8_9ACTN</name>
<dbReference type="PRINTS" id="PR01399">
    <property type="entry name" value="ENTSNTHTASED"/>
</dbReference>
<proteinExistence type="predicted"/>
<keyword evidence="7" id="KW-1185">Reference proteome</keyword>
<dbReference type="EMBL" id="JNBY01000051">
    <property type="protein sequence ID" value="KDN86859.1"/>
    <property type="molecule type" value="Genomic_DNA"/>
</dbReference>
<feature type="domain" description="4'-phosphopantetheinyl transferase N-terminal" evidence="5">
    <location>
        <begin position="64"/>
        <end position="128"/>
    </location>
</feature>
<feature type="binding site" evidence="2">
    <location>
        <position position="189"/>
    </location>
    <ligand>
        <name>CoA</name>
        <dbReference type="ChEBI" id="CHEBI:57287"/>
    </ligand>
</feature>
<feature type="binding site" evidence="3">
    <location>
        <position position="142"/>
    </location>
    <ligand>
        <name>Mg(2+)</name>
        <dbReference type="ChEBI" id="CHEBI:18420"/>
    </ligand>
</feature>